<organism evidence="2 3">
    <name type="scientific">Candidatus Scybalocola faecigallinarum</name>
    <dbReference type="NCBI Taxonomy" id="2840941"/>
    <lineage>
        <taxon>Bacteria</taxon>
        <taxon>Bacillati</taxon>
        <taxon>Bacillota</taxon>
        <taxon>Clostridia</taxon>
        <taxon>Lachnospirales</taxon>
        <taxon>Lachnospiraceae</taxon>
        <taxon>Lachnospiraceae incertae sedis</taxon>
        <taxon>Candidatus Scybalocola (ex Gilroy et al. 2021)</taxon>
    </lineage>
</organism>
<evidence type="ECO:0000313" key="3">
    <source>
        <dbReference type="Proteomes" id="UP000823927"/>
    </source>
</evidence>
<protein>
    <submittedName>
        <fullName evidence="2">DUF1540 domain-containing protein</fullName>
    </submittedName>
</protein>
<feature type="domain" description="DUF1540" evidence="1">
    <location>
        <begin position="5"/>
        <end position="42"/>
    </location>
</feature>
<gene>
    <name evidence="2" type="ORF">IAB46_07830</name>
</gene>
<evidence type="ECO:0000259" key="1">
    <source>
        <dbReference type="Pfam" id="PF07561"/>
    </source>
</evidence>
<feature type="domain" description="DUF1540" evidence="1">
    <location>
        <begin position="64"/>
        <end position="102"/>
    </location>
</feature>
<proteinExistence type="predicted"/>
<name>A0A9D1F5N6_9FIRM</name>
<dbReference type="Pfam" id="PF07561">
    <property type="entry name" value="DUF1540"/>
    <property type="match status" value="2"/>
</dbReference>
<dbReference type="InterPro" id="IPR011437">
    <property type="entry name" value="DUF1540"/>
</dbReference>
<dbReference type="AlphaFoldDB" id="A0A9D1F5N6"/>
<evidence type="ECO:0000313" key="2">
    <source>
        <dbReference type="EMBL" id="HIS47452.1"/>
    </source>
</evidence>
<sequence>MTNLKCNAKNCMHNESPYCCISHICVGGINAKTESETCCDNFQERRENAVNSCRSHEKNPSVDIECKACNCVYNEDYRCQAKEVCISGPSACVCDETRCSTFKAR</sequence>
<reference evidence="2" key="1">
    <citation type="submission" date="2020-10" db="EMBL/GenBank/DDBJ databases">
        <authorList>
            <person name="Gilroy R."/>
        </authorList>
    </citation>
    <scope>NUCLEOTIDE SEQUENCE</scope>
    <source>
        <strain evidence="2">CHK178-757</strain>
    </source>
</reference>
<dbReference type="EMBL" id="DVIT01000028">
    <property type="protein sequence ID" value="HIS47452.1"/>
    <property type="molecule type" value="Genomic_DNA"/>
</dbReference>
<comment type="caution">
    <text evidence="2">The sequence shown here is derived from an EMBL/GenBank/DDBJ whole genome shotgun (WGS) entry which is preliminary data.</text>
</comment>
<accession>A0A9D1F5N6</accession>
<dbReference type="Proteomes" id="UP000823927">
    <property type="component" value="Unassembled WGS sequence"/>
</dbReference>
<reference evidence="2" key="2">
    <citation type="journal article" date="2021" name="PeerJ">
        <title>Extensive microbial diversity within the chicken gut microbiome revealed by metagenomics and culture.</title>
        <authorList>
            <person name="Gilroy R."/>
            <person name="Ravi A."/>
            <person name="Getino M."/>
            <person name="Pursley I."/>
            <person name="Horton D.L."/>
            <person name="Alikhan N.F."/>
            <person name="Baker D."/>
            <person name="Gharbi K."/>
            <person name="Hall N."/>
            <person name="Watson M."/>
            <person name="Adriaenssens E.M."/>
            <person name="Foster-Nyarko E."/>
            <person name="Jarju S."/>
            <person name="Secka A."/>
            <person name="Antonio M."/>
            <person name="Oren A."/>
            <person name="Chaudhuri R.R."/>
            <person name="La Ragione R."/>
            <person name="Hildebrand F."/>
            <person name="Pallen M.J."/>
        </authorList>
    </citation>
    <scope>NUCLEOTIDE SEQUENCE</scope>
    <source>
        <strain evidence="2">CHK178-757</strain>
    </source>
</reference>